<dbReference type="InterPro" id="IPR009057">
    <property type="entry name" value="Homeodomain-like_sf"/>
</dbReference>
<dbReference type="AlphaFoldDB" id="A0A0P1EN28"/>
<evidence type="ECO:0000256" key="1">
    <source>
        <dbReference type="ARBA" id="ARBA00023015"/>
    </source>
</evidence>
<evidence type="ECO:0000259" key="5">
    <source>
        <dbReference type="PROSITE" id="PS50977"/>
    </source>
</evidence>
<evidence type="ECO:0000313" key="7">
    <source>
        <dbReference type="Proteomes" id="UP000054823"/>
    </source>
</evidence>
<gene>
    <name evidence="6" type="primary">kstR2_1</name>
    <name evidence="6" type="ORF">SHM7688_00856</name>
</gene>
<protein>
    <submittedName>
        <fullName evidence="6">HTH-type transcriptional repressor KstR2</fullName>
    </submittedName>
</protein>
<dbReference type="PRINTS" id="PR00455">
    <property type="entry name" value="HTHTETR"/>
</dbReference>
<reference evidence="6 7" key="1">
    <citation type="submission" date="2015-09" db="EMBL/GenBank/DDBJ databases">
        <authorList>
            <consortium name="Swine Surveillance"/>
        </authorList>
    </citation>
    <scope>NUCLEOTIDE SEQUENCE [LARGE SCALE GENOMIC DNA]</scope>
    <source>
        <strain evidence="6 7">CECT 7688</strain>
    </source>
</reference>
<dbReference type="InterPro" id="IPR036271">
    <property type="entry name" value="Tet_transcr_reg_TetR-rel_C_sf"/>
</dbReference>
<evidence type="ECO:0000256" key="2">
    <source>
        <dbReference type="ARBA" id="ARBA00023125"/>
    </source>
</evidence>
<evidence type="ECO:0000256" key="3">
    <source>
        <dbReference type="ARBA" id="ARBA00023163"/>
    </source>
</evidence>
<feature type="domain" description="HTH tetR-type" evidence="5">
    <location>
        <begin position="13"/>
        <end position="73"/>
    </location>
</feature>
<dbReference type="PANTHER" id="PTHR47506:SF6">
    <property type="entry name" value="HTH-TYPE TRANSCRIPTIONAL REPRESSOR NEMR"/>
    <property type="match status" value="1"/>
</dbReference>
<sequence length="196" mass="22313">MHNAVKQEATMSHNKRAELIQNALPLFYRNGFHATGMDLVAKETGVSKTSIYKHFRTKEDLIRAVLQLRDENFRTWLFGRMEALSDTPKGQLLAMFDALEEWFLEDKFQGCMFIKASAEFQSKEDAINLQSFDHKRLLEDHFHNLAAEAGYAQATQLSRELLLLKEGAIVLAAMSHSHAPAMQAKRMAEVLLSETN</sequence>
<keyword evidence="3" id="KW-0804">Transcription</keyword>
<evidence type="ECO:0000313" key="6">
    <source>
        <dbReference type="EMBL" id="CUH51419.1"/>
    </source>
</evidence>
<dbReference type="PANTHER" id="PTHR47506">
    <property type="entry name" value="TRANSCRIPTIONAL REGULATORY PROTEIN"/>
    <property type="match status" value="1"/>
</dbReference>
<keyword evidence="2 4" id="KW-0238">DNA-binding</keyword>
<organism evidence="6 7">
    <name type="scientific">Shimia marina</name>
    <dbReference type="NCBI Taxonomy" id="321267"/>
    <lineage>
        <taxon>Bacteria</taxon>
        <taxon>Pseudomonadati</taxon>
        <taxon>Pseudomonadota</taxon>
        <taxon>Alphaproteobacteria</taxon>
        <taxon>Rhodobacterales</taxon>
        <taxon>Roseobacteraceae</taxon>
    </lineage>
</organism>
<feature type="DNA-binding region" description="H-T-H motif" evidence="4">
    <location>
        <begin position="36"/>
        <end position="55"/>
    </location>
</feature>
<proteinExistence type="predicted"/>
<dbReference type="SUPFAM" id="SSF48498">
    <property type="entry name" value="Tetracyclin repressor-like, C-terminal domain"/>
    <property type="match status" value="1"/>
</dbReference>
<keyword evidence="1" id="KW-0805">Transcription regulation</keyword>
<dbReference type="PROSITE" id="PS50977">
    <property type="entry name" value="HTH_TETR_2"/>
    <property type="match status" value="1"/>
</dbReference>
<dbReference type="InterPro" id="IPR001647">
    <property type="entry name" value="HTH_TetR"/>
</dbReference>
<evidence type="ECO:0000256" key="4">
    <source>
        <dbReference type="PROSITE-ProRule" id="PRU00335"/>
    </source>
</evidence>
<accession>A0A0P1EN28</accession>
<dbReference type="Gene3D" id="1.10.357.10">
    <property type="entry name" value="Tetracycline Repressor, domain 2"/>
    <property type="match status" value="1"/>
</dbReference>
<dbReference type="STRING" id="321267.SHM7688_00856"/>
<dbReference type="Pfam" id="PF00440">
    <property type="entry name" value="TetR_N"/>
    <property type="match status" value="1"/>
</dbReference>
<dbReference type="SUPFAM" id="SSF46689">
    <property type="entry name" value="Homeodomain-like"/>
    <property type="match status" value="1"/>
</dbReference>
<dbReference type="Proteomes" id="UP000054823">
    <property type="component" value="Unassembled WGS sequence"/>
</dbReference>
<name>A0A0P1EN28_9RHOB</name>
<dbReference type="EMBL" id="CYPW01000006">
    <property type="protein sequence ID" value="CUH51419.1"/>
    <property type="molecule type" value="Genomic_DNA"/>
</dbReference>
<keyword evidence="7" id="KW-1185">Reference proteome</keyword>
<dbReference type="GO" id="GO:0003677">
    <property type="term" value="F:DNA binding"/>
    <property type="evidence" value="ECO:0007669"/>
    <property type="project" value="UniProtKB-UniRule"/>
</dbReference>